<accession>A0A5E4D2E1</accession>
<dbReference type="Proteomes" id="UP000335636">
    <property type="component" value="Unassembled WGS sequence"/>
</dbReference>
<evidence type="ECO:0000313" key="2">
    <source>
        <dbReference type="Proteomes" id="UP000335636"/>
    </source>
</evidence>
<keyword evidence="2" id="KW-1185">Reference proteome</keyword>
<evidence type="ECO:0000313" key="1">
    <source>
        <dbReference type="EMBL" id="VTJ88205.1"/>
    </source>
</evidence>
<organism evidence="1 2">
    <name type="scientific">Marmota monax</name>
    <name type="common">Woodchuck</name>
    <dbReference type="NCBI Taxonomy" id="9995"/>
    <lineage>
        <taxon>Eukaryota</taxon>
        <taxon>Metazoa</taxon>
        <taxon>Chordata</taxon>
        <taxon>Craniata</taxon>
        <taxon>Vertebrata</taxon>
        <taxon>Euteleostomi</taxon>
        <taxon>Mammalia</taxon>
        <taxon>Eutheria</taxon>
        <taxon>Euarchontoglires</taxon>
        <taxon>Glires</taxon>
        <taxon>Rodentia</taxon>
        <taxon>Sciuromorpha</taxon>
        <taxon>Sciuridae</taxon>
        <taxon>Xerinae</taxon>
        <taxon>Marmotini</taxon>
        <taxon>Marmota</taxon>
    </lineage>
</organism>
<name>A0A5E4D2E1_MARMO</name>
<protein>
    <submittedName>
        <fullName evidence="1">Uncharacterized protein</fullName>
    </submittedName>
</protein>
<comment type="caution">
    <text evidence="1">The sequence shown here is derived from an EMBL/GenBank/DDBJ whole genome shotgun (WGS) entry which is preliminary data.</text>
</comment>
<sequence length="59" mass="6662">MRSQHWPLAAEPGIGLCLFSQQQQQPPYTKGHPVTSSFSALSGYQEFPSGYLHWTPDRD</sequence>
<gene>
    <name evidence="1" type="ORF">MONAX_5E006837</name>
</gene>
<dbReference type="AlphaFoldDB" id="A0A5E4D2E1"/>
<dbReference type="EMBL" id="CABDUW010002851">
    <property type="protein sequence ID" value="VTJ88205.1"/>
    <property type="molecule type" value="Genomic_DNA"/>
</dbReference>
<reference evidence="1" key="1">
    <citation type="submission" date="2019-04" db="EMBL/GenBank/DDBJ databases">
        <authorList>
            <person name="Alioto T."/>
            <person name="Alioto T."/>
        </authorList>
    </citation>
    <scope>NUCLEOTIDE SEQUENCE [LARGE SCALE GENOMIC DNA]</scope>
</reference>
<feature type="non-terminal residue" evidence="1">
    <location>
        <position position="59"/>
    </location>
</feature>
<proteinExistence type="predicted"/>